<organism evidence="2 3">
    <name type="scientific">Argiope bruennichi</name>
    <name type="common">Wasp spider</name>
    <name type="synonym">Aranea bruennichi</name>
    <dbReference type="NCBI Taxonomy" id="94029"/>
    <lineage>
        <taxon>Eukaryota</taxon>
        <taxon>Metazoa</taxon>
        <taxon>Ecdysozoa</taxon>
        <taxon>Arthropoda</taxon>
        <taxon>Chelicerata</taxon>
        <taxon>Arachnida</taxon>
        <taxon>Araneae</taxon>
        <taxon>Araneomorphae</taxon>
        <taxon>Entelegynae</taxon>
        <taxon>Araneoidea</taxon>
        <taxon>Araneidae</taxon>
        <taxon>Argiope</taxon>
    </lineage>
</organism>
<keyword evidence="3" id="KW-1185">Reference proteome</keyword>
<gene>
    <name evidence="2" type="ORF">HNY73_011072</name>
</gene>
<evidence type="ECO:0000256" key="1">
    <source>
        <dbReference type="SAM" id="MobiDB-lite"/>
    </source>
</evidence>
<evidence type="ECO:0000313" key="3">
    <source>
        <dbReference type="Proteomes" id="UP000807504"/>
    </source>
</evidence>
<reference evidence="2" key="1">
    <citation type="journal article" date="2020" name="bioRxiv">
        <title>Chromosome-level reference genome of the European wasp spider Argiope bruennichi: a resource for studies on range expansion and evolutionary adaptation.</title>
        <authorList>
            <person name="Sheffer M.M."/>
            <person name="Hoppe A."/>
            <person name="Krehenwinkel H."/>
            <person name="Uhl G."/>
            <person name="Kuss A.W."/>
            <person name="Jensen L."/>
            <person name="Jensen C."/>
            <person name="Gillespie R.G."/>
            <person name="Hoff K.J."/>
            <person name="Prost S."/>
        </authorList>
    </citation>
    <scope>NUCLEOTIDE SEQUENCE</scope>
</reference>
<proteinExistence type="predicted"/>
<dbReference type="Proteomes" id="UP000807504">
    <property type="component" value="Unassembled WGS sequence"/>
</dbReference>
<dbReference type="AlphaFoldDB" id="A0A8T0F3X9"/>
<accession>A0A8T0F3X9</accession>
<dbReference type="EMBL" id="JABXBU010000030">
    <property type="protein sequence ID" value="KAF8785551.1"/>
    <property type="molecule type" value="Genomic_DNA"/>
</dbReference>
<name>A0A8T0F3X9_ARGBR</name>
<reference evidence="2" key="2">
    <citation type="submission" date="2020-06" db="EMBL/GenBank/DDBJ databases">
        <authorList>
            <person name="Sheffer M."/>
        </authorList>
    </citation>
    <scope>NUCLEOTIDE SEQUENCE</scope>
</reference>
<evidence type="ECO:0000313" key="2">
    <source>
        <dbReference type="EMBL" id="KAF8785551.1"/>
    </source>
</evidence>
<sequence length="282" mass="32240">MWITKSVMMSASGIALVALITSVLKYAFCNSQYFPSSALRVHNDYEITTPGIDSDAKIIVTLQLPHLSDNTPNFDLGHGRKKRNYQDKRQFSPWGGKRSKPETTEGGTKALTQKRSIIPVSIRSFSSWGGKRNFNARGEKRSPLSRKSNILILSKFDRNPKRWHKKSKFFMPRDGKRSFNSWGGKRSFNSWGGKKSFNSWGGKRAFNSWGGKRSFNSWGGKRSFSSWGGKKSFNSWGGKRASNSLLEKEVLTPEEENVYNKWKRLHESIYRNLQKLQNLVTL</sequence>
<feature type="region of interest" description="Disordered" evidence="1">
    <location>
        <begin position="71"/>
        <end position="110"/>
    </location>
</feature>
<comment type="caution">
    <text evidence="2">The sequence shown here is derived from an EMBL/GenBank/DDBJ whole genome shotgun (WGS) entry which is preliminary data.</text>
</comment>
<protein>
    <submittedName>
        <fullName evidence="2">Endo-1 like protein</fullName>
    </submittedName>
</protein>